<dbReference type="InterPro" id="IPR027417">
    <property type="entry name" value="P-loop_NTPase"/>
</dbReference>
<dbReference type="GO" id="GO:0016887">
    <property type="term" value="F:ATP hydrolysis activity"/>
    <property type="evidence" value="ECO:0007669"/>
    <property type="project" value="InterPro"/>
</dbReference>
<comment type="subcellular location">
    <subcellularLocation>
        <location evidence="2">Chromosome</location>
    </subcellularLocation>
    <subcellularLocation>
        <location evidence="1 8">Nucleus</location>
    </subcellularLocation>
</comment>
<keyword evidence="5" id="KW-0175">Coiled coil</keyword>
<dbReference type="PANTHER" id="PTHR18937:SF147">
    <property type="entry name" value="STRUCTURAL MAINTENANCE OF CHROMOSOMES PROTEIN 1B"/>
    <property type="match status" value="1"/>
</dbReference>
<dbReference type="GO" id="GO:0005524">
    <property type="term" value="F:ATP binding"/>
    <property type="evidence" value="ECO:0007669"/>
    <property type="project" value="InterPro"/>
</dbReference>
<dbReference type="CDD" id="cd03275">
    <property type="entry name" value="ABC_SMC1_euk"/>
    <property type="match status" value="2"/>
</dbReference>
<reference evidence="9" key="2">
    <citation type="submission" date="2025-08" db="UniProtKB">
        <authorList>
            <consortium name="Ensembl"/>
        </authorList>
    </citation>
    <scope>IDENTIFICATION</scope>
</reference>
<dbReference type="Ensembl" id="ENSMUNT00000023431.2">
    <property type="protein sequence ID" value="ENSMUNP00000020460.2"/>
    <property type="gene ID" value="ENSMUNG00000015578.2"/>
</dbReference>
<dbReference type="Gene3D" id="3.40.50.300">
    <property type="entry name" value="P-loop containing nucleotide triphosphate hydrolases"/>
    <property type="match status" value="2"/>
</dbReference>
<evidence type="ECO:0000256" key="5">
    <source>
        <dbReference type="ARBA" id="ARBA00023054"/>
    </source>
</evidence>
<evidence type="ECO:0000256" key="7">
    <source>
        <dbReference type="ARBA" id="ARBA00023306"/>
    </source>
</evidence>
<accession>A0A8C6JZT6</accession>
<name>A0A8C6JZT6_MELUD</name>
<dbReference type="InterPro" id="IPR036277">
    <property type="entry name" value="SMC_hinge_sf"/>
</dbReference>
<evidence type="ECO:0000256" key="1">
    <source>
        <dbReference type="ARBA" id="ARBA00004123"/>
    </source>
</evidence>
<comment type="similarity">
    <text evidence="3">Belongs to the SMC family. SMC1 subfamily.</text>
</comment>
<dbReference type="GO" id="GO:0007062">
    <property type="term" value="P:sister chromatid cohesion"/>
    <property type="evidence" value="ECO:0007669"/>
    <property type="project" value="InterPro"/>
</dbReference>
<evidence type="ECO:0000313" key="10">
    <source>
        <dbReference type="Proteomes" id="UP000694405"/>
    </source>
</evidence>
<keyword evidence="6 8" id="KW-0539">Nucleus</keyword>
<dbReference type="Gene3D" id="3.30.70.1620">
    <property type="match status" value="1"/>
</dbReference>
<dbReference type="SUPFAM" id="SSF52540">
    <property type="entry name" value="P-loop containing nucleoside triphosphate hydrolases"/>
    <property type="match status" value="2"/>
</dbReference>
<keyword evidence="10" id="KW-1185">Reference proteome</keyword>
<keyword evidence="7" id="KW-0131">Cell cycle</keyword>
<evidence type="ECO:0000256" key="3">
    <source>
        <dbReference type="ARBA" id="ARBA00005597"/>
    </source>
</evidence>
<gene>
    <name evidence="9" type="primary">LOC101872842</name>
</gene>
<dbReference type="Pfam" id="PF02463">
    <property type="entry name" value="SMC_N"/>
    <property type="match status" value="1"/>
</dbReference>
<dbReference type="PANTHER" id="PTHR18937">
    <property type="entry name" value="STRUCTURAL MAINTENANCE OF CHROMOSOMES SMC FAMILY MEMBER"/>
    <property type="match status" value="1"/>
</dbReference>
<proteinExistence type="inferred from homology"/>
<keyword evidence="4" id="KW-0158">Chromosome</keyword>
<dbReference type="SUPFAM" id="SSF75553">
    <property type="entry name" value="Smc hinge domain"/>
    <property type="match status" value="1"/>
</dbReference>
<sequence length="1186" mass="138453">MGYLKLLMMKDFKSWRGQQVIGPFMKFSCIIGPNGSGKSNIMDAVSFVICEKTSNLRVKSVRELIHGAHVGRPVSSTASVQMVYCEEDGEEKIFSRVIRGNCSEFFFNNKSISRSAYISELEKIGILVKARNCLIFQGTVESIAMKKPRERTQLFEQISNSWEYAEEYERKKKKMQEAVEDTQFNYNKKKSIAAERKQAKIEKEEAEHYQTLLKELDEEKIELQLFRLYHNEKNIYFLKKSLDEKNMEANLKKESLSTAEDAFRAKKKRLGVLNRDQQQMERELKTVEALLIQQRPLYIKAKENTSYQIKKVEMSKKLLRDKEKSCDKEKQNIEELETELNDIEKAWRAFGKKAEEILQRATKKYCLLLKEIARKKVATLNQQLEKLRWEQRADEERLKLNWRKKKEVEENIKQTVEQVEEHKKRIEKLEEYAKISEKKQQEEVLTKEIENATIRMAEVNEELNKIVGELQNARMDYHEGRRQQMRAEILESLKRLYPDSVFGRLLDLCHPIHKKYQLAVTKVFSKYMTAIVVTTEKTARDCIRFLKQERAEPETFLALDYLDVKPINERLREIKGAKMMVDVVQTPFAPLKKVIQFVSGNGLVCETVKEAKQIAFDGPVRLKTVALDGTLFLKSGVISGGSSDLRFKARCWDDKEMNTMKERRDSLINELKDLMKIKRKEADLKQLYAQCHGMQTRLKYSQTELELIKKKHLANLYVVYMNNFCSISFCLKVEDSVFREFCEEIGIENIRVYEQEHVRQQEEIDKKRLEFENQKTRLNVQLEYNRDHLQKLTNTISKLRETVHKDEAEITGLQQDEEKLLKKVNEIMEERQQFKDRLSAHKSEVKKAQNEVEEFRKTLLTLNREATKLQKEAATIETALEEKRLRRHNMLLECKVQDLKIKFLSGVLDDISEVELGPETEDTQTTSSIYEREEAIQIDYSSLAEDLKVVSLLEEIKSKESTLMKTAAPNLRAVEKLQIARDKFQESIDAFETSRKEARKCKQEFEQVKRKRYELFNRCFEHASVAIDQIYKKLCRNSSAQAFLSPENPEEPYLEGIGFNCVAPGKRFMPMDSLSGGEKSVAALALVFAIHSFRPAPFFILDEIDAALDNTNIDKVSSFIREQAHEQLQMIVISLKEEFYSKADALIGVCPEHDDIMFSRVLTLDLTEYPDGDDQERTETHKHSSE</sequence>
<accession>A0A8V5GHS2</accession>
<dbReference type="Pfam" id="PF06470">
    <property type="entry name" value="SMC_hinge"/>
    <property type="match status" value="1"/>
</dbReference>
<dbReference type="Gene3D" id="1.20.1060.20">
    <property type="match status" value="1"/>
</dbReference>
<evidence type="ECO:0000256" key="8">
    <source>
        <dbReference type="PIRNR" id="PIRNR005719"/>
    </source>
</evidence>
<protein>
    <recommendedName>
        <fullName evidence="8">Structural maintenance of chromosomes protein</fullName>
    </recommendedName>
</protein>
<dbReference type="GO" id="GO:0030893">
    <property type="term" value="C:meiotic cohesin complex"/>
    <property type="evidence" value="ECO:0007669"/>
    <property type="project" value="TreeGrafter"/>
</dbReference>
<evidence type="ECO:0000256" key="4">
    <source>
        <dbReference type="ARBA" id="ARBA00022454"/>
    </source>
</evidence>
<dbReference type="InterPro" id="IPR003395">
    <property type="entry name" value="RecF/RecN/SMC_N"/>
</dbReference>
<dbReference type="GO" id="GO:0003677">
    <property type="term" value="F:DNA binding"/>
    <property type="evidence" value="ECO:0007669"/>
    <property type="project" value="TreeGrafter"/>
</dbReference>
<organism evidence="9 10">
    <name type="scientific">Melopsittacus undulatus</name>
    <name type="common">Budgerigar</name>
    <name type="synonym">Psittacus undulatus</name>
    <dbReference type="NCBI Taxonomy" id="13146"/>
    <lineage>
        <taxon>Eukaryota</taxon>
        <taxon>Metazoa</taxon>
        <taxon>Chordata</taxon>
        <taxon>Craniata</taxon>
        <taxon>Vertebrata</taxon>
        <taxon>Euteleostomi</taxon>
        <taxon>Archelosauria</taxon>
        <taxon>Archosauria</taxon>
        <taxon>Dinosauria</taxon>
        <taxon>Saurischia</taxon>
        <taxon>Theropoda</taxon>
        <taxon>Coelurosauria</taxon>
        <taxon>Aves</taxon>
        <taxon>Neognathae</taxon>
        <taxon>Neoaves</taxon>
        <taxon>Telluraves</taxon>
        <taxon>Australaves</taxon>
        <taxon>Psittaciformes</taxon>
        <taxon>Psittaculidae</taxon>
        <taxon>Melopsittacus</taxon>
    </lineage>
</organism>
<dbReference type="GO" id="GO:0005634">
    <property type="term" value="C:nucleus"/>
    <property type="evidence" value="ECO:0007669"/>
    <property type="project" value="UniProtKB-SubCell"/>
</dbReference>
<dbReference type="InterPro" id="IPR028468">
    <property type="entry name" value="Smc1_ABC"/>
</dbReference>
<dbReference type="InterPro" id="IPR010935">
    <property type="entry name" value="SMC_hinge"/>
</dbReference>
<dbReference type="SMART" id="SM00968">
    <property type="entry name" value="SMC_hinge"/>
    <property type="match status" value="1"/>
</dbReference>
<reference evidence="9" key="3">
    <citation type="submission" date="2025-09" db="UniProtKB">
        <authorList>
            <consortium name="Ensembl"/>
        </authorList>
    </citation>
    <scope>IDENTIFICATION</scope>
</reference>
<dbReference type="FunFam" id="1.20.1060.20:FF:000001">
    <property type="entry name" value="Structural maintenance of chromosomes 1A"/>
    <property type="match status" value="1"/>
</dbReference>
<evidence type="ECO:0000256" key="2">
    <source>
        <dbReference type="ARBA" id="ARBA00004286"/>
    </source>
</evidence>
<reference evidence="9" key="1">
    <citation type="submission" date="2020-03" db="EMBL/GenBank/DDBJ databases">
        <title>Melopsittacus undulatus (budgerigar) genome, bMelUnd1, maternal haplotype with Z.</title>
        <authorList>
            <person name="Gedman G."/>
            <person name="Mountcastle J."/>
            <person name="Haase B."/>
            <person name="Formenti G."/>
            <person name="Wright T."/>
            <person name="Apodaca J."/>
            <person name="Pelan S."/>
            <person name="Chow W."/>
            <person name="Rhie A."/>
            <person name="Howe K."/>
            <person name="Fedrigo O."/>
            <person name="Jarvis E.D."/>
        </authorList>
    </citation>
    <scope>NUCLEOTIDE SEQUENCE [LARGE SCALE GENOMIC DNA]</scope>
</reference>
<dbReference type="FunFam" id="3.40.50.300:FF:000564">
    <property type="entry name" value="Structural maintenance of chromosomes 1A"/>
    <property type="match status" value="1"/>
</dbReference>
<dbReference type="PIRSF" id="PIRSF005719">
    <property type="entry name" value="SMC"/>
    <property type="match status" value="1"/>
</dbReference>
<dbReference type="InterPro" id="IPR024704">
    <property type="entry name" value="SMC"/>
</dbReference>
<dbReference type="AlphaFoldDB" id="A0A8C6JZT6"/>
<evidence type="ECO:0000256" key="6">
    <source>
        <dbReference type="ARBA" id="ARBA00023242"/>
    </source>
</evidence>
<evidence type="ECO:0000313" key="9">
    <source>
        <dbReference type="Ensembl" id="ENSMUNP00000020460.2"/>
    </source>
</evidence>
<dbReference type="Proteomes" id="UP000694405">
    <property type="component" value="Chromosome 5"/>
</dbReference>